<evidence type="ECO:0000313" key="2">
    <source>
        <dbReference type="EMBL" id="MEE3719529.1"/>
    </source>
</evidence>
<reference evidence="2" key="1">
    <citation type="submission" date="2024-01" db="EMBL/GenBank/DDBJ databases">
        <title>Bank of Algae and Cyanobacteria of the Azores (BACA) strain genomes.</title>
        <authorList>
            <person name="Luz R."/>
            <person name="Cordeiro R."/>
            <person name="Fonseca A."/>
            <person name="Goncalves V."/>
        </authorList>
    </citation>
    <scope>NUCLEOTIDE SEQUENCE</scope>
    <source>
        <strain evidence="2">BACA0141</strain>
    </source>
</reference>
<dbReference type="Gene3D" id="3.90.1570.10">
    <property type="entry name" value="tt1808, chain A"/>
    <property type="match status" value="1"/>
</dbReference>
<dbReference type="AlphaFoldDB" id="A0AAW9PVK0"/>
<organism evidence="2 3">
    <name type="scientific">Tumidithrix elongata BACA0141</name>
    <dbReference type="NCBI Taxonomy" id="2716417"/>
    <lineage>
        <taxon>Bacteria</taxon>
        <taxon>Bacillati</taxon>
        <taxon>Cyanobacteriota</taxon>
        <taxon>Cyanophyceae</taxon>
        <taxon>Pseudanabaenales</taxon>
        <taxon>Pseudanabaenaceae</taxon>
        <taxon>Tumidithrix</taxon>
        <taxon>Tumidithrix elongata</taxon>
    </lineage>
</organism>
<dbReference type="PANTHER" id="PTHR35400:SF1">
    <property type="entry name" value="SLR1083 PROTEIN"/>
    <property type="match status" value="1"/>
</dbReference>
<proteinExistence type="predicted"/>
<evidence type="ECO:0000313" key="3">
    <source>
        <dbReference type="Proteomes" id="UP001333818"/>
    </source>
</evidence>
<accession>A0AAW9PVK0</accession>
<name>A0AAW9PVK0_9CYAN</name>
<dbReference type="InterPro" id="IPR008538">
    <property type="entry name" value="Uma2"/>
</dbReference>
<comment type="caution">
    <text evidence="2">The sequence shown here is derived from an EMBL/GenBank/DDBJ whole genome shotgun (WGS) entry which is preliminary data.</text>
</comment>
<dbReference type="RefSeq" id="WP_330485965.1">
    <property type="nucleotide sequence ID" value="NZ_JAZBJZ010000140.1"/>
</dbReference>
<dbReference type="EMBL" id="JAZBJZ010000140">
    <property type="protein sequence ID" value="MEE3719529.1"/>
    <property type="molecule type" value="Genomic_DNA"/>
</dbReference>
<gene>
    <name evidence="2" type="ORF">V2H45_22550</name>
</gene>
<dbReference type="Proteomes" id="UP001333818">
    <property type="component" value="Unassembled WGS sequence"/>
</dbReference>
<keyword evidence="2" id="KW-0378">Hydrolase</keyword>
<dbReference type="PANTHER" id="PTHR35400">
    <property type="entry name" value="SLR1083 PROTEIN"/>
    <property type="match status" value="1"/>
</dbReference>
<keyword evidence="3" id="KW-1185">Reference proteome</keyword>
<sequence length="185" mass="20893">MLLELVRHKFTVEQYHQMAANGILAPSDRLELINGEIIEMSPIGIRHASCVRRAINLLAKKLGDFAIIDAQDPIKLSDSSEPQPDIAVLNPRSDFYATAHPEPQDVFLLIEVADTTIASDREVKVPLYARSSISELWLIDLNNQILEVYYEPIGDRYRYMQLFEAGQSIHLQAFPSISFAVNDIL</sequence>
<feature type="domain" description="Putative restriction endonuclease" evidence="1">
    <location>
        <begin position="12"/>
        <end position="181"/>
    </location>
</feature>
<dbReference type="SUPFAM" id="SSF52980">
    <property type="entry name" value="Restriction endonuclease-like"/>
    <property type="match status" value="1"/>
</dbReference>
<keyword evidence="2" id="KW-0540">Nuclease</keyword>
<dbReference type="InterPro" id="IPR012296">
    <property type="entry name" value="Nuclease_put_TT1808"/>
</dbReference>
<dbReference type="CDD" id="cd06260">
    <property type="entry name" value="DUF820-like"/>
    <property type="match status" value="1"/>
</dbReference>
<protein>
    <submittedName>
        <fullName evidence="2">Uma2 family endonuclease</fullName>
    </submittedName>
</protein>
<dbReference type="InterPro" id="IPR011335">
    <property type="entry name" value="Restrct_endonuc-II-like"/>
</dbReference>
<keyword evidence="2" id="KW-0255">Endonuclease</keyword>
<dbReference type="GO" id="GO:0004519">
    <property type="term" value="F:endonuclease activity"/>
    <property type="evidence" value="ECO:0007669"/>
    <property type="project" value="UniProtKB-KW"/>
</dbReference>
<evidence type="ECO:0000259" key="1">
    <source>
        <dbReference type="Pfam" id="PF05685"/>
    </source>
</evidence>
<dbReference type="Pfam" id="PF05685">
    <property type="entry name" value="Uma2"/>
    <property type="match status" value="1"/>
</dbReference>